<proteinExistence type="predicted"/>
<evidence type="ECO:0000313" key="2">
    <source>
        <dbReference type="EMBL" id="RVW45726.1"/>
    </source>
</evidence>
<organism evidence="2 3">
    <name type="scientific">Vitis vinifera</name>
    <name type="common">Grape</name>
    <dbReference type="NCBI Taxonomy" id="29760"/>
    <lineage>
        <taxon>Eukaryota</taxon>
        <taxon>Viridiplantae</taxon>
        <taxon>Streptophyta</taxon>
        <taxon>Embryophyta</taxon>
        <taxon>Tracheophyta</taxon>
        <taxon>Spermatophyta</taxon>
        <taxon>Magnoliopsida</taxon>
        <taxon>eudicotyledons</taxon>
        <taxon>Gunneridae</taxon>
        <taxon>Pentapetalae</taxon>
        <taxon>rosids</taxon>
        <taxon>Vitales</taxon>
        <taxon>Vitaceae</taxon>
        <taxon>Viteae</taxon>
        <taxon>Vitis</taxon>
    </lineage>
</organism>
<dbReference type="PANTHER" id="PTHR36617">
    <property type="entry name" value="PROTEIN, PUTATIVE-RELATED"/>
    <property type="match status" value="1"/>
</dbReference>
<evidence type="ECO:0000259" key="1">
    <source>
        <dbReference type="Pfam" id="PF00078"/>
    </source>
</evidence>
<dbReference type="Proteomes" id="UP000288805">
    <property type="component" value="Unassembled WGS sequence"/>
</dbReference>
<comment type="caution">
    <text evidence="2">The sequence shown here is derived from an EMBL/GenBank/DDBJ whole genome shotgun (WGS) entry which is preliminary data.</text>
</comment>
<sequence length="187" mass="20822">MEVLSQLLSCARNGGFISGFRVGGRGREGLIVSHLLFADDTLIFCDTKADQLQYLSWTFMWFEAISGLKVNLSKTEAFLVGEGIPMETLASVLGCKIGSLPTTYLGLPLGSPYKSTRAIRNGWESFRSHSRFIVGDGIRVKFWKDLWCENQSLEEAFPTLFNLSVNKDSWVAEAWRKTELGKLGASL</sequence>
<name>A0A438ED16_VITVI</name>
<evidence type="ECO:0000313" key="3">
    <source>
        <dbReference type="Proteomes" id="UP000288805"/>
    </source>
</evidence>
<protein>
    <recommendedName>
        <fullName evidence="1">Reverse transcriptase domain-containing protein</fullName>
    </recommendedName>
</protein>
<dbReference type="AlphaFoldDB" id="A0A438ED16"/>
<dbReference type="PANTHER" id="PTHR36617:SF16">
    <property type="entry name" value="OS04G0516500 PROTEIN"/>
    <property type="match status" value="1"/>
</dbReference>
<feature type="domain" description="Reverse transcriptase" evidence="1">
    <location>
        <begin position="32"/>
        <end position="108"/>
    </location>
</feature>
<dbReference type="Pfam" id="PF00078">
    <property type="entry name" value="RVT_1"/>
    <property type="match status" value="1"/>
</dbReference>
<dbReference type="InterPro" id="IPR000477">
    <property type="entry name" value="RT_dom"/>
</dbReference>
<reference evidence="2 3" key="1">
    <citation type="journal article" date="2018" name="PLoS Genet.">
        <title>Population sequencing reveals clonal diversity and ancestral inbreeding in the grapevine cultivar Chardonnay.</title>
        <authorList>
            <person name="Roach M.J."/>
            <person name="Johnson D.L."/>
            <person name="Bohlmann J."/>
            <person name="van Vuuren H.J."/>
            <person name="Jones S.J."/>
            <person name="Pretorius I.S."/>
            <person name="Schmidt S.A."/>
            <person name="Borneman A.R."/>
        </authorList>
    </citation>
    <scope>NUCLEOTIDE SEQUENCE [LARGE SCALE GENOMIC DNA]</scope>
    <source>
        <strain evidence="3">cv. Chardonnay</strain>
        <tissue evidence="2">Leaf</tissue>
    </source>
</reference>
<dbReference type="EMBL" id="QGNW01001317">
    <property type="protein sequence ID" value="RVW45726.1"/>
    <property type="molecule type" value="Genomic_DNA"/>
</dbReference>
<accession>A0A438ED16</accession>
<gene>
    <name evidence="2" type="ORF">CK203_094993</name>
</gene>